<dbReference type="Proteomes" id="UP000799779">
    <property type="component" value="Unassembled WGS sequence"/>
</dbReference>
<keyword evidence="3" id="KW-1185">Reference proteome</keyword>
<gene>
    <name evidence="2" type="ORF">P154DRAFT_187960</name>
</gene>
<name>A0A6A5WLT5_9PLEO</name>
<sequence>MYGRMCACTQRRPAPREAPLQQIRDAHQLLYAGGVAALERVPFAAPKPGGAPDPQRRYPSRPIVDRPAPSARTWRAAQCARICSPQEYRFVRRRPLGGRISGGTQHTIVAGSGLQVPCICPNHCIGQMRYWWQAMQDLASCQSRRYQRPQDLDLSWRCRSVGPSRSTSAPRCRFLAAMAHGHRGLHVPGPPVGLTIGPHGQGHGHKLPRSVPQTLCVSQIARWRYVLRGSNTCAAFAL</sequence>
<protein>
    <submittedName>
        <fullName evidence="2">Uncharacterized protein</fullName>
    </submittedName>
</protein>
<organism evidence="2 3">
    <name type="scientific">Amniculicola lignicola CBS 123094</name>
    <dbReference type="NCBI Taxonomy" id="1392246"/>
    <lineage>
        <taxon>Eukaryota</taxon>
        <taxon>Fungi</taxon>
        <taxon>Dikarya</taxon>
        <taxon>Ascomycota</taxon>
        <taxon>Pezizomycotina</taxon>
        <taxon>Dothideomycetes</taxon>
        <taxon>Pleosporomycetidae</taxon>
        <taxon>Pleosporales</taxon>
        <taxon>Amniculicolaceae</taxon>
        <taxon>Amniculicola</taxon>
    </lineage>
</organism>
<dbReference type="AlphaFoldDB" id="A0A6A5WLT5"/>
<accession>A0A6A5WLT5</accession>
<dbReference type="EMBL" id="ML977585">
    <property type="protein sequence ID" value="KAF2001121.1"/>
    <property type="molecule type" value="Genomic_DNA"/>
</dbReference>
<evidence type="ECO:0000256" key="1">
    <source>
        <dbReference type="SAM" id="MobiDB-lite"/>
    </source>
</evidence>
<evidence type="ECO:0000313" key="3">
    <source>
        <dbReference type="Proteomes" id="UP000799779"/>
    </source>
</evidence>
<reference evidence="2" key="1">
    <citation type="journal article" date="2020" name="Stud. Mycol.">
        <title>101 Dothideomycetes genomes: a test case for predicting lifestyles and emergence of pathogens.</title>
        <authorList>
            <person name="Haridas S."/>
            <person name="Albert R."/>
            <person name="Binder M."/>
            <person name="Bloem J."/>
            <person name="Labutti K."/>
            <person name="Salamov A."/>
            <person name="Andreopoulos B."/>
            <person name="Baker S."/>
            <person name="Barry K."/>
            <person name="Bills G."/>
            <person name="Bluhm B."/>
            <person name="Cannon C."/>
            <person name="Castanera R."/>
            <person name="Culley D."/>
            <person name="Daum C."/>
            <person name="Ezra D."/>
            <person name="Gonzalez J."/>
            <person name="Henrissat B."/>
            <person name="Kuo A."/>
            <person name="Liang C."/>
            <person name="Lipzen A."/>
            <person name="Lutzoni F."/>
            <person name="Magnuson J."/>
            <person name="Mondo S."/>
            <person name="Nolan M."/>
            <person name="Ohm R."/>
            <person name="Pangilinan J."/>
            <person name="Park H.-J."/>
            <person name="Ramirez L."/>
            <person name="Alfaro M."/>
            <person name="Sun H."/>
            <person name="Tritt A."/>
            <person name="Yoshinaga Y."/>
            <person name="Zwiers L.-H."/>
            <person name="Turgeon B."/>
            <person name="Goodwin S."/>
            <person name="Spatafora J."/>
            <person name="Crous P."/>
            <person name="Grigoriev I."/>
        </authorList>
    </citation>
    <scope>NUCLEOTIDE SEQUENCE</scope>
    <source>
        <strain evidence="2">CBS 123094</strain>
    </source>
</reference>
<evidence type="ECO:0000313" key="2">
    <source>
        <dbReference type="EMBL" id="KAF2001121.1"/>
    </source>
</evidence>
<proteinExistence type="predicted"/>
<feature type="region of interest" description="Disordered" evidence="1">
    <location>
        <begin position="44"/>
        <end position="67"/>
    </location>
</feature>